<dbReference type="AlphaFoldDB" id="A0A6D2JZI0"/>
<gene>
    <name evidence="1" type="ORF">MERR_LOCUS29113</name>
</gene>
<comment type="caution">
    <text evidence="1">The sequence shown here is derived from an EMBL/GenBank/DDBJ whole genome shotgun (WGS) entry which is preliminary data.</text>
</comment>
<dbReference type="EMBL" id="CACVBM020001255">
    <property type="protein sequence ID" value="CAA7041878.1"/>
    <property type="molecule type" value="Genomic_DNA"/>
</dbReference>
<evidence type="ECO:0000313" key="1">
    <source>
        <dbReference type="EMBL" id="CAA7041878.1"/>
    </source>
</evidence>
<evidence type="ECO:0000313" key="2">
    <source>
        <dbReference type="Proteomes" id="UP000467841"/>
    </source>
</evidence>
<sequence length="187" mass="21357">MENQQEQVVELFEKGKQAYLNRDYTACENIVAQIKQDSFGYEVYRVDNFWDEDDIEDAYYEDEEKEEDGEPVIETHLRKSSRLNKQVVEVPISDHTQNIILLQGQRGGSACISLWCGFPEIGSNRSLITPFLIAWRVSVASLASLSKTDFHKSSILDSIVSLANLFASETYFAALEQLLLVTHNRRS</sequence>
<keyword evidence="2" id="KW-1185">Reference proteome</keyword>
<name>A0A6D2JZI0_9BRAS</name>
<organism evidence="1 2">
    <name type="scientific">Microthlaspi erraticum</name>
    <dbReference type="NCBI Taxonomy" id="1685480"/>
    <lineage>
        <taxon>Eukaryota</taxon>
        <taxon>Viridiplantae</taxon>
        <taxon>Streptophyta</taxon>
        <taxon>Embryophyta</taxon>
        <taxon>Tracheophyta</taxon>
        <taxon>Spermatophyta</taxon>
        <taxon>Magnoliopsida</taxon>
        <taxon>eudicotyledons</taxon>
        <taxon>Gunneridae</taxon>
        <taxon>Pentapetalae</taxon>
        <taxon>rosids</taxon>
        <taxon>malvids</taxon>
        <taxon>Brassicales</taxon>
        <taxon>Brassicaceae</taxon>
        <taxon>Coluteocarpeae</taxon>
        <taxon>Microthlaspi</taxon>
    </lineage>
</organism>
<protein>
    <submittedName>
        <fullName evidence="1">Uncharacterized protein</fullName>
    </submittedName>
</protein>
<reference evidence="1" key="1">
    <citation type="submission" date="2020-01" db="EMBL/GenBank/DDBJ databases">
        <authorList>
            <person name="Mishra B."/>
        </authorList>
    </citation>
    <scope>NUCLEOTIDE SEQUENCE [LARGE SCALE GENOMIC DNA]</scope>
</reference>
<accession>A0A6D2JZI0</accession>
<dbReference type="Proteomes" id="UP000467841">
    <property type="component" value="Unassembled WGS sequence"/>
</dbReference>
<proteinExistence type="predicted"/>